<gene>
    <name evidence="1" type="ORF">BWR18_08135</name>
</gene>
<dbReference type="AlphaFoldDB" id="A0A1P8MUC9"/>
<organism evidence="1 2">
    <name type="scientific">Tateyamaria omphalii</name>
    <dbReference type="NCBI Taxonomy" id="299262"/>
    <lineage>
        <taxon>Bacteria</taxon>
        <taxon>Pseudomonadati</taxon>
        <taxon>Pseudomonadota</taxon>
        <taxon>Alphaproteobacteria</taxon>
        <taxon>Rhodobacterales</taxon>
        <taxon>Roseobacteraceae</taxon>
        <taxon>Tateyamaria</taxon>
    </lineage>
</organism>
<reference evidence="1 2" key="1">
    <citation type="submission" date="2017-01" db="EMBL/GenBank/DDBJ databases">
        <title>Complete genome of Tateyamaria omphalii DOK1-4 isolated from seawater in Dokdo.</title>
        <authorList>
            <person name="Kim J.H."/>
            <person name="Chi W.-J."/>
        </authorList>
    </citation>
    <scope>NUCLEOTIDE SEQUENCE [LARGE SCALE GENOMIC DNA]</scope>
    <source>
        <strain evidence="1 2">DOK1-4</strain>
    </source>
</reference>
<dbReference type="InterPro" id="IPR054197">
    <property type="entry name" value="DUF6902"/>
</dbReference>
<protein>
    <submittedName>
        <fullName evidence="1">Uncharacterized protein</fullName>
    </submittedName>
</protein>
<accession>A0A1P8MUC9</accession>
<dbReference type="Proteomes" id="UP000186336">
    <property type="component" value="Chromosome"/>
</dbReference>
<evidence type="ECO:0000313" key="2">
    <source>
        <dbReference type="Proteomes" id="UP000186336"/>
    </source>
</evidence>
<dbReference type="STRING" id="299262.BWR18_08135"/>
<dbReference type="EMBL" id="CP019312">
    <property type="protein sequence ID" value="APX11655.1"/>
    <property type="molecule type" value="Genomic_DNA"/>
</dbReference>
<proteinExistence type="predicted"/>
<dbReference type="OrthoDB" id="7810029at2"/>
<dbReference type="KEGG" id="tom:BWR18_08135"/>
<dbReference type="Pfam" id="PF21843">
    <property type="entry name" value="DUF6902"/>
    <property type="match status" value="1"/>
</dbReference>
<sequence>MSNIIALNVPPRRQRMADRTDRLIDLFATQRRIPDDVFWLKENAELLSILECTGMQVSDAALDPHVDFYAGLKERLRFFPQYYRFLLSIGLDLEDLGVRGTGVDAQMEGLCHWVAAQGLPDAELSDLQRAEARRLLERRGVCCKAADPDLDTRLRAFIGRAETFGLPNKKAAYELTHIVFYLSEYGRRDPNLDAGALRSLEYVGILAHMDQNIDLLAEVCIALKHAGQEPNAVWVDAARTAMGAFAVVADDAVSGPDDYHEYLVANWAAQVLGHDDTGAAIPVGRVRFDQQQYRPSALRGVSGALFAASQTRSKDWGHMSDYVFSALEDDAALLLEATIASTMEFEAFFDVFARA</sequence>
<keyword evidence="2" id="KW-1185">Reference proteome</keyword>
<name>A0A1P8MUC9_9RHOB</name>
<dbReference type="RefSeq" id="WP_076627516.1">
    <property type="nucleotide sequence ID" value="NZ_CP019312.1"/>
</dbReference>
<evidence type="ECO:0000313" key="1">
    <source>
        <dbReference type="EMBL" id="APX11655.1"/>
    </source>
</evidence>